<sequence>MEDIFAGLAGFVSGGAVGDIQDIVRQFNTILPADTRETSRVAADLGADLTDLGAHLHSVDTLLEGLDTLTRDAILTNMTAFDQLLTPYGVQHTTDGVNAAIGVIYLLTALEPIADNAIWTAPLLVSADRTTRAVVPMLFGRTPSTPRPAPT</sequence>
<organism evidence="1 2">
    <name type="scientific">Nocardia bovistercoris</name>
    <dbReference type="NCBI Taxonomy" id="2785916"/>
    <lineage>
        <taxon>Bacteria</taxon>
        <taxon>Bacillati</taxon>
        <taxon>Actinomycetota</taxon>
        <taxon>Actinomycetes</taxon>
        <taxon>Mycobacteriales</taxon>
        <taxon>Nocardiaceae</taxon>
        <taxon>Nocardia</taxon>
    </lineage>
</organism>
<protein>
    <recommendedName>
        <fullName evidence="3">Mce family protein</fullName>
    </recommendedName>
</protein>
<name>A0A931N6D9_9NOCA</name>
<reference evidence="1" key="1">
    <citation type="submission" date="2020-11" db="EMBL/GenBank/DDBJ databases">
        <title>Nocardia NEAU-351.nov., a novel actinomycete isolated from the cow dung.</title>
        <authorList>
            <person name="Zhang X."/>
        </authorList>
    </citation>
    <scope>NUCLEOTIDE SEQUENCE</scope>
    <source>
        <strain evidence="1">NEAU-351</strain>
    </source>
</reference>
<accession>A0A931N6D9</accession>
<evidence type="ECO:0000313" key="2">
    <source>
        <dbReference type="Proteomes" id="UP000655751"/>
    </source>
</evidence>
<dbReference type="Proteomes" id="UP000655751">
    <property type="component" value="Unassembled WGS sequence"/>
</dbReference>
<gene>
    <name evidence="1" type="ORF">IT779_30720</name>
</gene>
<dbReference type="RefSeq" id="WP_196152966.1">
    <property type="nucleotide sequence ID" value="NZ_JADMLG010000017.1"/>
</dbReference>
<comment type="caution">
    <text evidence="1">The sequence shown here is derived from an EMBL/GenBank/DDBJ whole genome shotgun (WGS) entry which is preliminary data.</text>
</comment>
<proteinExistence type="predicted"/>
<evidence type="ECO:0008006" key="3">
    <source>
        <dbReference type="Google" id="ProtNLM"/>
    </source>
</evidence>
<dbReference type="EMBL" id="JADMLG010000017">
    <property type="protein sequence ID" value="MBH0780652.1"/>
    <property type="molecule type" value="Genomic_DNA"/>
</dbReference>
<dbReference type="AlphaFoldDB" id="A0A931N6D9"/>
<evidence type="ECO:0000313" key="1">
    <source>
        <dbReference type="EMBL" id="MBH0780652.1"/>
    </source>
</evidence>
<keyword evidence="2" id="KW-1185">Reference proteome</keyword>